<sequence>MDVEPKNQEQPTQPSIDIGALLVEARENKNLSNQDIADQMNLTVAVITKIENNQFKQDIPLAFIRGYLRSYAQKVGVDPEMVCTEFDVQTQTGEEPVQGLKPISSFKVSRREINSSSAIFKIITYLIVISLVTFAGWEAWKRFSPASKEATDNSISLGNSIPLSTDSVDLQIDQPVSTDQSEAEVEENAPVVSEEPALTSSPANTLSQDTTDQTESNVQSTSTQAQESIEQPAETAIIDSGNANPAATNIETTSAENNQQTTELELVTEPVVNATFTFSGDCWVKVTDANNEVLAIGTKRQGKIMPLQGVAPWRVTLGEPSVVKLEFKGEDYDLSQYGAGRSAQFVLEQ</sequence>
<evidence type="ECO:0000259" key="3">
    <source>
        <dbReference type="PROSITE" id="PS50943"/>
    </source>
</evidence>
<gene>
    <name evidence="4" type="ORF">FLL46_13885</name>
</gene>
<dbReference type="CDD" id="cd00093">
    <property type="entry name" value="HTH_XRE"/>
    <property type="match status" value="1"/>
</dbReference>
<keyword evidence="2" id="KW-0812">Transmembrane</keyword>
<dbReference type="PANTHER" id="PTHR34475:SF1">
    <property type="entry name" value="CYTOSKELETON PROTEIN RODZ"/>
    <property type="match status" value="1"/>
</dbReference>
<evidence type="ECO:0000313" key="4">
    <source>
        <dbReference type="EMBL" id="TQV86903.1"/>
    </source>
</evidence>
<evidence type="ECO:0000256" key="1">
    <source>
        <dbReference type="SAM" id="MobiDB-lite"/>
    </source>
</evidence>
<feature type="transmembrane region" description="Helical" evidence="2">
    <location>
        <begin position="118"/>
        <end position="137"/>
    </location>
</feature>
<dbReference type="EMBL" id="VIKS01000009">
    <property type="protein sequence ID" value="TQV86903.1"/>
    <property type="molecule type" value="Genomic_DNA"/>
</dbReference>
<dbReference type="GO" id="GO:0003677">
    <property type="term" value="F:DNA binding"/>
    <property type="evidence" value="ECO:0007669"/>
    <property type="project" value="InterPro"/>
</dbReference>
<comment type="caution">
    <text evidence="4">The sequence shown here is derived from an EMBL/GenBank/DDBJ whole genome shotgun (WGS) entry which is preliminary data.</text>
</comment>
<dbReference type="SUPFAM" id="SSF47413">
    <property type="entry name" value="lambda repressor-like DNA-binding domains"/>
    <property type="match status" value="1"/>
</dbReference>
<keyword evidence="2" id="KW-0472">Membrane</keyword>
<dbReference type="AlphaFoldDB" id="A0A545UBV2"/>
<dbReference type="RefSeq" id="WP_142894366.1">
    <property type="nucleotide sequence ID" value="NZ_ML660165.1"/>
</dbReference>
<evidence type="ECO:0000256" key="2">
    <source>
        <dbReference type="SAM" id="Phobius"/>
    </source>
</evidence>
<dbReference type="PROSITE" id="PS50943">
    <property type="entry name" value="HTH_CROC1"/>
    <property type="match status" value="1"/>
</dbReference>
<accession>A0A545UBV2</accession>
<dbReference type="Pfam" id="PF13413">
    <property type="entry name" value="HTH_25"/>
    <property type="match status" value="1"/>
</dbReference>
<dbReference type="InterPro" id="IPR050400">
    <property type="entry name" value="Bact_Cytoskel_RodZ"/>
</dbReference>
<feature type="compositionally biased region" description="Polar residues" evidence="1">
    <location>
        <begin position="198"/>
        <end position="229"/>
    </location>
</feature>
<keyword evidence="2" id="KW-1133">Transmembrane helix</keyword>
<evidence type="ECO:0000313" key="5">
    <source>
        <dbReference type="Proteomes" id="UP000315439"/>
    </source>
</evidence>
<dbReference type="PANTHER" id="PTHR34475">
    <property type="match status" value="1"/>
</dbReference>
<dbReference type="Pfam" id="PF13464">
    <property type="entry name" value="RodZ_C"/>
    <property type="match status" value="1"/>
</dbReference>
<dbReference type="Proteomes" id="UP000315439">
    <property type="component" value="Unassembled WGS sequence"/>
</dbReference>
<reference evidence="4 5" key="1">
    <citation type="submission" date="2019-07" db="EMBL/GenBank/DDBJ databases">
        <title>Draft genome for Aliikangiella sp. M105.</title>
        <authorList>
            <person name="Wang G."/>
        </authorList>
    </citation>
    <scope>NUCLEOTIDE SEQUENCE [LARGE SCALE GENOMIC DNA]</scope>
    <source>
        <strain evidence="4 5">M105</strain>
    </source>
</reference>
<dbReference type="Gene3D" id="1.10.260.40">
    <property type="entry name" value="lambda repressor-like DNA-binding domains"/>
    <property type="match status" value="1"/>
</dbReference>
<dbReference type="InterPro" id="IPR010982">
    <property type="entry name" value="Lambda_DNA-bd_dom_sf"/>
</dbReference>
<proteinExistence type="predicted"/>
<dbReference type="InterPro" id="IPR001387">
    <property type="entry name" value="Cro/C1-type_HTH"/>
</dbReference>
<dbReference type="InterPro" id="IPR025194">
    <property type="entry name" value="RodZ-like_C"/>
</dbReference>
<dbReference type="OrthoDB" id="9790252at2"/>
<name>A0A545UBV2_9GAMM</name>
<protein>
    <submittedName>
        <fullName evidence="4">DUF4115 domain-containing protein</fullName>
    </submittedName>
</protein>
<keyword evidence="5" id="KW-1185">Reference proteome</keyword>
<organism evidence="4 5">
    <name type="scientific">Aliikangiella coralliicola</name>
    <dbReference type="NCBI Taxonomy" id="2592383"/>
    <lineage>
        <taxon>Bacteria</taxon>
        <taxon>Pseudomonadati</taxon>
        <taxon>Pseudomonadota</taxon>
        <taxon>Gammaproteobacteria</taxon>
        <taxon>Oceanospirillales</taxon>
        <taxon>Pleioneaceae</taxon>
        <taxon>Aliikangiella</taxon>
    </lineage>
</organism>
<feature type="region of interest" description="Disordered" evidence="1">
    <location>
        <begin position="176"/>
        <end position="230"/>
    </location>
</feature>
<feature type="domain" description="HTH cro/C1-type" evidence="3">
    <location>
        <begin position="22"/>
        <end position="54"/>
    </location>
</feature>